<name>R7W590_AEGTA</name>
<evidence type="ECO:0000256" key="8">
    <source>
        <dbReference type="ARBA" id="ARBA00023242"/>
    </source>
</evidence>
<dbReference type="GO" id="GO:0018064">
    <property type="term" value="F:protein-L-histidine N-tele-methyltransferase activity"/>
    <property type="evidence" value="ECO:0007669"/>
    <property type="project" value="UniProtKB-EC"/>
</dbReference>
<evidence type="ECO:0000256" key="4">
    <source>
        <dbReference type="ARBA" id="ARBA00022490"/>
    </source>
</evidence>
<keyword evidence="4" id="KW-0963">Cytoplasm</keyword>
<dbReference type="PANTHER" id="PTHR14614:SF39">
    <property type="entry name" value="HISTIDINE PROTEIN METHYLTRANSFERASE 1 HOMOLOG"/>
    <property type="match status" value="1"/>
</dbReference>
<keyword evidence="7" id="KW-0949">S-adenosyl-L-methionine</keyword>
<evidence type="ECO:0000256" key="5">
    <source>
        <dbReference type="ARBA" id="ARBA00022603"/>
    </source>
</evidence>
<organism evidence="10">
    <name type="scientific">Aegilops tauschii</name>
    <name type="common">Tausch's goatgrass</name>
    <name type="synonym">Aegilops squarrosa</name>
    <dbReference type="NCBI Taxonomy" id="37682"/>
    <lineage>
        <taxon>Eukaryota</taxon>
        <taxon>Viridiplantae</taxon>
        <taxon>Streptophyta</taxon>
        <taxon>Embryophyta</taxon>
        <taxon>Tracheophyta</taxon>
        <taxon>Spermatophyta</taxon>
        <taxon>Magnoliopsida</taxon>
        <taxon>Liliopsida</taxon>
        <taxon>Poales</taxon>
        <taxon>Poaceae</taxon>
        <taxon>BOP clade</taxon>
        <taxon>Pooideae</taxon>
        <taxon>Triticodae</taxon>
        <taxon>Triticeae</taxon>
        <taxon>Triticinae</taxon>
        <taxon>Aegilops</taxon>
    </lineage>
</organism>
<dbReference type="InterPro" id="IPR019410">
    <property type="entry name" value="Methyltransf_16"/>
</dbReference>
<keyword evidence="8" id="KW-0539">Nucleus</keyword>
<reference evidence="10" key="1">
    <citation type="submission" date="2015-06" db="UniProtKB">
        <authorList>
            <consortium name="EnsemblPlants"/>
        </authorList>
    </citation>
    <scope>IDENTIFICATION</scope>
</reference>
<dbReference type="GO" id="GO:0005737">
    <property type="term" value="C:cytoplasm"/>
    <property type="evidence" value="ECO:0007669"/>
    <property type="project" value="UniProtKB-SubCell"/>
</dbReference>
<comment type="subcellular location">
    <subcellularLocation>
        <location evidence="2">Cytoplasm</location>
    </subcellularLocation>
    <subcellularLocation>
        <location evidence="1">Nucleus</location>
    </subcellularLocation>
</comment>
<sequence>MTLHPSTFGANMSPGGLKLWEGSLDLVKTLNSDIKDDRLLMEGKHLGCGHGLPGIYAGLKGAGLVHFQDFNAEVLRCLTIPNVKANLLKKSSQGTSTSRSIGFYAGDWSEIDKLLLCGDAVQDKITNLRTENEGYRGYDIILMAETVYALDSLPSLYRLVKKCLHYPSGVVYMAGKKHYFGVGGGTRQFLRLVREDGAMQSDLLAEVTDGSSNVREDTGSSRRGSFFQYQRLGCRGDGATPRPRQRRWLPSLNGKAACSCFFHLKKLRWSRISSVLLPRKVSDPSSSSSKIRHASVAHAEDACPSIVFLSQWGLPVLSGPSVAGNRGKHPRGKGY</sequence>
<dbReference type="GO" id="GO:0005634">
    <property type="term" value="C:nucleus"/>
    <property type="evidence" value="ECO:0007669"/>
    <property type="project" value="UniProtKB-SubCell"/>
</dbReference>
<protein>
    <recommendedName>
        <fullName evidence="3">protein-histidine N-methyltransferase</fullName>
        <ecNumber evidence="3">2.1.1.85</ecNumber>
    </recommendedName>
</protein>
<evidence type="ECO:0000256" key="6">
    <source>
        <dbReference type="ARBA" id="ARBA00022679"/>
    </source>
</evidence>
<dbReference type="AlphaFoldDB" id="R7W590"/>
<keyword evidence="5" id="KW-0489">Methyltransferase</keyword>
<dbReference type="SUPFAM" id="SSF53335">
    <property type="entry name" value="S-adenosyl-L-methionine-dependent methyltransferases"/>
    <property type="match status" value="1"/>
</dbReference>
<dbReference type="EnsemblPlants" id="EMT16017">
    <property type="protein sequence ID" value="EMT16017"/>
    <property type="gene ID" value="F775_04000"/>
</dbReference>
<accession>R7W590</accession>
<evidence type="ECO:0000256" key="7">
    <source>
        <dbReference type="ARBA" id="ARBA00022691"/>
    </source>
</evidence>
<dbReference type="PANTHER" id="PTHR14614">
    <property type="entry name" value="HEPATOCELLULAR CARCINOMA-ASSOCIATED ANTIGEN"/>
    <property type="match status" value="1"/>
</dbReference>
<evidence type="ECO:0000256" key="3">
    <source>
        <dbReference type="ARBA" id="ARBA00012533"/>
    </source>
</evidence>
<evidence type="ECO:0000256" key="9">
    <source>
        <dbReference type="ARBA" id="ARBA00038126"/>
    </source>
</evidence>
<keyword evidence="6" id="KW-0808">Transferase</keyword>
<dbReference type="Gene3D" id="3.40.50.150">
    <property type="entry name" value="Vaccinia Virus protein VP39"/>
    <property type="match status" value="1"/>
</dbReference>
<evidence type="ECO:0000256" key="2">
    <source>
        <dbReference type="ARBA" id="ARBA00004496"/>
    </source>
</evidence>
<dbReference type="InterPro" id="IPR029063">
    <property type="entry name" value="SAM-dependent_MTases_sf"/>
</dbReference>
<comment type="similarity">
    <text evidence="9">Belongs to the methyltransferase superfamily. METTL18 family.</text>
</comment>
<evidence type="ECO:0000313" key="10">
    <source>
        <dbReference type="EnsemblPlants" id="EMT16017"/>
    </source>
</evidence>
<proteinExistence type="inferred from homology"/>
<dbReference type="EC" id="2.1.1.85" evidence="3"/>
<dbReference type="GO" id="GO:0032259">
    <property type="term" value="P:methylation"/>
    <property type="evidence" value="ECO:0007669"/>
    <property type="project" value="UniProtKB-KW"/>
</dbReference>
<evidence type="ECO:0000256" key="1">
    <source>
        <dbReference type="ARBA" id="ARBA00004123"/>
    </source>
</evidence>